<dbReference type="AlphaFoldDB" id="A0A098S9K2"/>
<keyword evidence="2" id="KW-1185">Reference proteome</keyword>
<dbReference type="STRING" id="1524460.IX84_12960"/>
<dbReference type="Pfam" id="PF14414">
    <property type="entry name" value="WHH"/>
    <property type="match status" value="1"/>
</dbReference>
<gene>
    <name evidence="1" type="ORF">IX84_12960</name>
</gene>
<comment type="caution">
    <text evidence="1">The sequence shown here is derived from an EMBL/GenBank/DDBJ whole genome shotgun (WGS) entry which is preliminary data.</text>
</comment>
<protein>
    <submittedName>
        <fullName evidence="1">Uncharacterized protein</fullName>
    </submittedName>
</protein>
<dbReference type="InterPro" id="IPR032869">
    <property type="entry name" value="WHH_dom_containing"/>
</dbReference>
<dbReference type="OrthoDB" id="603864at2"/>
<organism evidence="1 2">
    <name type="scientific">Phaeodactylibacter xiamenensis</name>
    <dbReference type="NCBI Taxonomy" id="1524460"/>
    <lineage>
        <taxon>Bacteria</taxon>
        <taxon>Pseudomonadati</taxon>
        <taxon>Bacteroidota</taxon>
        <taxon>Saprospiria</taxon>
        <taxon>Saprospirales</taxon>
        <taxon>Haliscomenobacteraceae</taxon>
        <taxon>Phaeodactylibacter</taxon>
    </lineage>
</organism>
<feature type="non-terminal residue" evidence="1">
    <location>
        <position position="1"/>
    </location>
</feature>
<reference evidence="1 2" key="1">
    <citation type="journal article" date="2014" name="Int. J. Syst. Evol. Microbiol.">
        <title>Phaeodactylibacter xiamenensis gen. nov., sp. nov., a member of the family Saprospiraceae isolated from the marine alga Phaeodactylum tricornutum.</title>
        <authorList>
            <person name="Chen Z.Jr."/>
            <person name="Lei X."/>
            <person name="Lai Q."/>
            <person name="Li Y."/>
            <person name="Zhang B."/>
            <person name="Zhang J."/>
            <person name="Zhang H."/>
            <person name="Yang L."/>
            <person name="Zheng W."/>
            <person name="Tian Y."/>
            <person name="Yu Z."/>
            <person name="Xu H.Jr."/>
            <person name="Zheng T."/>
        </authorList>
    </citation>
    <scope>NUCLEOTIDE SEQUENCE [LARGE SCALE GENOMIC DNA]</scope>
    <source>
        <strain evidence="1 2">KD52</strain>
    </source>
</reference>
<name>A0A098S9K2_9BACT</name>
<proteinExistence type="predicted"/>
<evidence type="ECO:0000313" key="2">
    <source>
        <dbReference type="Proteomes" id="UP000029736"/>
    </source>
</evidence>
<dbReference type="SUPFAM" id="SSF51294">
    <property type="entry name" value="Hedgehog/intein (Hint) domain"/>
    <property type="match status" value="1"/>
</dbReference>
<dbReference type="InterPro" id="IPR030934">
    <property type="entry name" value="Intein_C"/>
</dbReference>
<evidence type="ECO:0000313" key="1">
    <source>
        <dbReference type="EMBL" id="KGE87772.1"/>
    </source>
</evidence>
<dbReference type="Proteomes" id="UP000029736">
    <property type="component" value="Unassembled WGS sequence"/>
</dbReference>
<dbReference type="PROSITE" id="PS50818">
    <property type="entry name" value="INTEIN_C_TER"/>
    <property type="match status" value="1"/>
</dbReference>
<sequence>ACRGKPLNRRYYSTTAQDWRLAGELAIGEQVLTHTGSATLTGKRPAPAQRVYNLEVQEVHNFLVSGVGVVVHNTCHIEVRNFLKDKGVNNTHLIKTPGSKHIYNGPDADALKVKYNKNKIEICYDDLGFPDFSPFVERFTNPINGNLIEAVVDIGSFEGSHQSDYNAANTILRSIVGDDNLNFPATISGINYTWHHHQDGKTMMLVPSGLNHGQYAATHLGGKTIHNKGAGSVFPSPADVGSYLKNCE</sequence>
<accession>A0A098S9K2</accession>
<dbReference type="InterPro" id="IPR036844">
    <property type="entry name" value="Hint_dom_sf"/>
</dbReference>
<dbReference type="EMBL" id="JPOS01000031">
    <property type="protein sequence ID" value="KGE87772.1"/>
    <property type="molecule type" value="Genomic_DNA"/>
</dbReference>
<dbReference type="Gene3D" id="2.170.16.10">
    <property type="entry name" value="Hedgehog/Intein (Hint) domain"/>
    <property type="match status" value="1"/>
</dbReference>
<dbReference type="NCBIfam" id="TIGR01443">
    <property type="entry name" value="intein_Cterm"/>
    <property type="match status" value="1"/>
</dbReference>
<dbReference type="RefSeq" id="WP_044220923.1">
    <property type="nucleotide sequence ID" value="NZ_JPOS01000031.1"/>
</dbReference>